<reference evidence="1 2" key="1">
    <citation type="submission" date="2021-04" db="EMBL/GenBank/DDBJ databases">
        <authorList>
            <person name="De Guttry C."/>
            <person name="Zahm M."/>
            <person name="Klopp C."/>
            <person name="Cabau C."/>
            <person name="Louis A."/>
            <person name="Berthelot C."/>
            <person name="Parey E."/>
            <person name="Roest Crollius H."/>
            <person name="Montfort J."/>
            <person name="Robinson-Rechavi M."/>
            <person name="Bucao C."/>
            <person name="Bouchez O."/>
            <person name="Gislard M."/>
            <person name="Lluch J."/>
            <person name="Milhes M."/>
            <person name="Lampietro C."/>
            <person name="Lopez Roques C."/>
            <person name="Donnadieu C."/>
            <person name="Braasch I."/>
            <person name="Desvignes T."/>
            <person name="Postlethwait J."/>
            <person name="Bobe J."/>
            <person name="Wedekind C."/>
            <person name="Guiguen Y."/>
        </authorList>
    </citation>
    <scope>NUCLEOTIDE SEQUENCE [LARGE SCALE GENOMIC DNA]</scope>
    <source>
        <strain evidence="1">Cs_M1</strain>
        <tissue evidence="1">Blood</tissue>
    </source>
</reference>
<dbReference type="Pfam" id="PF14724">
    <property type="entry name" value="mit_SMPDase"/>
    <property type="match status" value="1"/>
</dbReference>
<comment type="caution">
    <text evidence="1">The sequence shown here is derived from an EMBL/GenBank/DDBJ whole genome shotgun (WGS) entry which is preliminary data.</text>
</comment>
<evidence type="ECO:0000313" key="2">
    <source>
        <dbReference type="Proteomes" id="UP001356427"/>
    </source>
</evidence>
<keyword evidence="2" id="KW-1185">Reference proteome</keyword>
<dbReference type="AlphaFoldDB" id="A0AAN8LGY3"/>
<dbReference type="EMBL" id="JAGTTL010000021">
    <property type="protein sequence ID" value="KAK6306475.1"/>
    <property type="molecule type" value="Genomic_DNA"/>
</dbReference>
<accession>A0AAN8LGY3</accession>
<proteinExistence type="predicted"/>
<organism evidence="1 2">
    <name type="scientific">Coregonus suidteri</name>
    <dbReference type="NCBI Taxonomy" id="861788"/>
    <lineage>
        <taxon>Eukaryota</taxon>
        <taxon>Metazoa</taxon>
        <taxon>Chordata</taxon>
        <taxon>Craniata</taxon>
        <taxon>Vertebrata</taxon>
        <taxon>Euteleostomi</taxon>
        <taxon>Actinopterygii</taxon>
        <taxon>Neopterygii</taxon>
        <taxon>Teleostei</taxon>
        <taxon>Protacanthopterygii</taxon>
        <taxon>Salmoniformes</taxon>
        <taxon>Salmonidae</taxon>
        <taxon>Coregoninae</taxon>
        <taxon>Coregonus</taxon>
    </lineage>
</organism>
<evidence type="ECO:0000313" key="1">
    <source>
        <dbReference type="EMBL" id="KAK6306475.1"/>
    </source>
</evidence>
<dbReference type="GO" id="GO:0050290">
    <property type="term" value="F:sphingomyelin phosphodiesterase D activity"/>
    <property type="evidence" value="ECO:0007669"/>
    <property type="project" value="InterPro"/>
</dbReference>
<sequence length="180" mass="20312">MPSLGAQNETRDFLPSAYSQTYLSEDVERFWRRGLVTSSHGDTKSMSTVRVKTNGENVLLHQGPLIPSTLMAFQVQPTEKGTLPPTQDIHNKELQMFGIEMRAHVLKLVQRLMQAQQTAKTTLDQPANASVGQFLCSWIRSILKTNSENGANDMPKSDMKTVELLKKAEDHLNEVFEVRR</sequence>
<dbReference type="InterPro" id="IPR024129">
    <property type="entry name" value="Sphingomy_SMPD4"/>
</dbReference>
<name>A0AAN8LGY3_9TELE</name>
<dbReference type="Proteomes" id="UP001356427">
    <property type="component" value="Unassembled WGS sequence"/>
</dbReference>
<gene>
    <name evidence="1" type="ORF">J4Q44_G00234000</name>
</gene>
<protein>
    <submittedName>
        <fullName evidence="1">Uncharacterized protein</fullName>
    </submittedName>
</protein>